<evidence type="ECO:0000313" key="1">
    <source>
        <dbReference type="EMBL" id="AWV90816.1"/>
    </source>
</evidence>
<dbReference type="SUPFAM" id="SSF109604">
    <property type="entry name" value="HD-domain/PDEase-like"/>
    <property type="match status" value="1"/>
</dbReference>
<dbReference type="Pfam" id="PF01966">
    <property type="entry name" value="HD"/>
    <property type="match status" value="1"/>
</dbReference>
<protein>
    <submittedName>
        <fullName evidence="1">Uncharacterized protein</fullName>
    </submittedName>
</protein>
<name>A0A2Z4FQ85_9DELT</name>
<dbReference type="InterPro" id="IPR006674">
    <property type="entry name" value="HD_domain"/>
</dbReference>
<dbReference type="PANTHER" id="PTHR33594:SF1">
    <property type="entry name" value="HD_PDEASE DOMAIN-CONTAINING PROTEIN"/>
    <property type="match status" value="1"/>
</dbReference>
<gene>
    <name evidence="1" type="ORF">DN745_16415</name>
</gene>
<accession>A0A2Z4FQ85</accession>
<dbReference type="AlphaFoldDB" id="A0A2Z4FQ85"/>
<dbReference type="OrthoDB" id="9797344at2"/>
<dbReference type="KEGG" id="bsed:DN745_16415"/>
<dbReference type="Proteomes" id="UP000249799">
    <property type="component" value="Chromosome"/>
</dbReference>
<sequence>MKQQDFENAIALLIQEDWVKPTVDLIAADMQMNAGHDLGHLLRVLRNARRIADGEIARGEAVDWKVVAAAALLHDVVDLPKDHPDRSSASRQSSEKAAAHFRALGAFDEAKIERIFHAIEAHSFSAGIEARSIEAKIVCDADRLESVGAFGIARVFQVSGQLGGGICDMADPFAEHRELDDVRYTVDHFYSKMLKLTARLYTPTGRAIGGQRHRFMETYLAQLADEIGVPVREDAAEPVSS</sequence>
<reference evidence="1 2" key="1">
    <citation type="submission" date="2018-06" db="EMBL/GenBank/DDBJ databases">
        <title>Lujinxingia sediminis gen. nov. sp. nov., a new facultative anaerobic member of the class Deltaproteobacteria, and proposal of Lujinxingaceae fam. nov.</title>
        <authorList>
            <person name="Guo L.-Y."/>
            <person name="Li C.-M."/>
            <person name="Wang S."/>
            <person name="Du Z.-J."/>
        </authorList>
    </citation>
    <scope>NUCLEOTIDE SEQUENCE [LARGE SCALE GENOMIC DNA]</scope>
    <source>
        <strain evidence="1 2">FA350</strain>
    </source>
</reference>
<dbReference type="CDD" id="cd00077">
    <property type="entry name" value="HDc"/>
    <property type="match status" value="1"/>
</dbReference>
<dbReference type="RefSeq" id="WP_111336490.1">
    <property type="nucleotide sequence ID" value="NZ_CP030032.1"/>
</dbReference>
<dbReference type="PANTHER" id="PTHR33594">
    <property type="entry name" value="SUPERFAMILY HYDROLASE, PUTATIVE (AFU_ORTHOLOGUE AFUA_1G03035)-RELATED"/>
    <property type="match status" value="1"/>
</dbReference>
<dbReference type="PROSITE" id="PS51831">
    <property type="entry name" value="HD"/>
    <property type="match status" value="1"/>
</dbReference>
<dbReference type="EMBL" id="CP030032">
    <property type="protein sequence ID" value="AWV90816.1"/>
    <property type="molecule type" value="Genomic_DNA"/>
</dbReference>
<organism evidence="1 2">
    <name type="scientific">Bradymonas sediminis</name>
    <dbReference type="NCBI Taxonomy" id="1548548"/>
    <lineage>
        <taxon>Bacteria</taxon>
        <taxon>Deltaproteobacteria</taxon>
        <taxon>Bradymonadales</taxon>
        <taxon>Bradymonadaceae</taxon>
        <taxon>Bradymonas</taxon>
    </lineage>
</organism>
<evidence type="ECO:0000313" key="2">
    <source>
        <dbReference type="Proteomes" id="UP000249799"/>
    </source>
</evidence>
<keyword evidence="2" id="KW-1185">Reference proteome</keyword>
<proteinExistence type="predicted"/>
<dbReference type="InterPro" id="IPR003607">
    <property type="entry name" value="HD/PDEase_dom"/>
</dbReference>
<dbReference type="Gene3D" id="1.10.3210.50">
    <property type="match status" value="1"/>
</dbReference>
<dbReference type="SMART" id="SM00471">
    <property type="entry name" value="HDc"/>
    <property type="match status" value="1"/>
</dbReference>